<proteinExistence type="predicted"/>
<name>A0A7G3AM13_LUTLO</name>
<dbReference type="AlphaFoldDB" id="A0A7G3AM13"/>
<feature type="region of interest" description="Disordered" evidence="1">
    <location>
        <begin position="60"/>
        <end position="83"/>
    </location>
</feature>
<keyword evidence="2" id="KW-0732">Signal</keyword>
<accession>A0A7G3AM13</accession>
<evidence type="ECO:0000256" key="1">
    <source>
        <dbReference type="SAM" id="MobiDB-lite"/>
    </source>
</evidence>
<feature type="chain" id="PRO_5028886978" evidence="2">
    <location>
        <begin position="19"/>
        <end position="83"/>
    </location>
</feature>
<feature type="compositionally biased region" description="Basic and acidic residues" evidence="1">
    <location>
        <begin position="66"/>
        <end position="83"/>
    </location>
</feature>
<evidence type="ECO:0000256" key="2">
    <source>
        <dbReference type="SAM" id="SignalP"/>
    </source>
</evidence>
<sequence>MPALNVAHLLSTSSLCGAESSSCVVDNNEGSWNTWKGSSIGIPGTPLSTCNDCWARSLGSSKGHTQHGESSKEAIHVYGKLHE</sequence>
<evidence type="ECO:0000313" key="3">
    <source>
        <dbReference type="EMBL" id="MBC1173277.1"/>
    </source>
</evidence>
<organism evidence="3">
    <name type="scientific">Lutzomyia longipalpis</name>
    <name type="common">Sand fly</name>
    <dbReference type="NCBI Taxonomy" id="7200"/>
    <lineage>
        <taxon>Eukaryota</taxon>
        <taxon>Metazoa</taxon>
        <taxon>Ecdysozoa</taxon>
        <taxon>Arthropoda</taxon>
        <taxon>Hexapoda</taxon>
        <taxon>Insecta</taxon>
        <taxon>Pterygota</taxon>
        <taxon>Neoptera</taxon>
        <taxon>Endopterygota</taxon>
        <taxon>Diptera</taxon>
        <taxon>Nematocera</taxon>
        <taxon>Psychodoidea</taxon>
        <taxon>Psychodidae</taxon>
        <taxon>Lutzomyia</taxon>
        <taxon>Lutzomyia</taxon>
    </lineage>
</organism>
<feature type="signal peptide" evidence="2">
    <location>
        <begin position="1"/>
        <end position="18"/>
    </location>
</feature>
<protein>
    <submittedName>
        <fullName evidence="3">Putative secreted protein</fullName>
    </submittedName>
</protein>
<dbReference type="EMBL" id="GITU01004574">
    <property type="protein sequence ID" value="MBC1173277.1"/>
    <property type="molecule type" value="Transcribed_RNA"/>
</dbReference>
<reference evidence="3" key="1">
    <citation type="journal article" date="2020" name="BMC">
        <title>Leishmania infection induces a limited differential gene expression in the sand fly midgut.</title>
        <authorList>
            <person name="Coutinho-Abreu I.V."/>
            <person name="Serafim T.D."/>
            <person name="Meneses C."/>
            <person name="Kamhawi S."/>
            <person name="Oliveira F."/>
            <person name="Valenzuela J.G."/>
        </authorList>
    </citation>
    <scope>NUCLEOTIDE SEQUENCE</scope>
    <source>
        <strain evidence="3">Jacobina</strain>
        <tissue evidence="3">Midgut</tissue>
    </source>
</reference>